<evidence type="ECO:0000256" key="7">
    <source>
        <dbReference type="ARBA" id="ARBA00022989"/>
    </source>
</evidence>
<proteinExistence type="inferred from homology"/>
<feature type="transmembrane region" description="Helical" evidence="9">
    <location>
        <begin position="492"/>
        <end position="509"/>
    </location>
</feature>
<evidence type="ECO:0000313" key="11">
    <source>
        <dbReference type="Proteomes" id="UP000076154"/>
    </source>
</evidence>
<dbReference type="InterPro" id="IPR004813">
    <property type="entry name" value="OPT"/>
</dbReference>
<feature type="transmembrane region" description="Helical" evidence="9">
    <location>
        <begin position="177"/>
        <end position="194"/>
    </location>
</feature>
<organism evidence="10 11">
    <name type="scientific">Hypsizygus marmoreus</name>
    <name type="common">White beech mushroom</name>
    <name type="synonym">Agaricus marmoreus</name>
    <dbReference type="NCBI Taxonomy" id="39966"/>
    <lineage>
        <taxon>Eukaryota</taxon>
        <taxon>Fungi</taxon>
        <taxon>Dikarya</taxon>
        <taxon>Basidiomycota</taxon>
        <taxon>Agaricomycotina</taxon>
        <taxon>Agaricomycetes</taxon>
        <taxon>Agaricomycetidae</taxon>
        <taxon>Agaricales</taxon>
        <taxon>Tricholomatineae</taxon>
        <taxon>Lyophyllaceae</taxon>
        <taxon>Hypsizygus</taxon>
    </lineage>
</organism>
<evidence type="ECO:0000256" key="5">
    <source>
        <dbReference type="ARBA" id="ARBA00022856"/>
    </source>
</evidence>
<sequence length="614" mass="69073">MGDVLSHRLPKATAGRVHCARHQWQISANTSSLASSQDSTRPGIWKTYKPVSVASGHAGPEGGGRKPHYILLSRMCSSTHMFELNVNGSQRYGRALLNTLHAEDEDDGVGMSFGFFFFFLPGFLFEALSIFSFICWAALDNVPVNQLFGVRSGLGMSFLTFDWTQISWMGSHLTVPWWAEVHIFLGFIMFYWILTPALYYSNVGGAFVMFYWILTPALYYSNSWLLAYFPISANEPYDRFGNVYDMTHVLTHDEPFDLEAYNNYSPLYLPATYAMTYLLTFALSTCVIIHTLLYHGRTLLSGIKKVKVDDIHAKLMRNYPEVPDWWFGARRFPCGLVLAVGLPVICILPSGFICAMTGQGITLNILAQVSPGTLLPGNPLANMVFKACSVQTLTEATCFVQDLKLGHYIKVPPRATFLVQLIVTVFAAFIQVGIKTWIFANVEDISSAVWGLIGPDRQFSTGSIYHPHLSAMVIGVFLRIPFWLWQRRYPTSWIKWVSTPVILTGVFSIPPAMWINYSSWFAVGFVFQYLIRKTNFAWWSKFNYVASTALDSGTYTYDELLLGYLTESPTSCAGTVISLIFIFSSLQFLRNGTILLDWWGSCTTRLSGSCTTNI</sequence>
<keyword evidence="4 9" id="KW-0812">Transmembrane</keyword>
<evidence type="ECO:0000256" key="1">
    <source>
        <dbReference type="ARBA" id="ARBA00004141"/>
    </source>
</evidence>
<comment type="caution">
    <text evidence="10">The sequence shown here is derived from an EMBL/GenBank/DDBJ whole genome shotgun (WGS) entry which is preliminary data.</text>
</comment>
<keyword evidence="8 9" id="KW-0472">Membrane</keyword>
<evidence type="ECO:0000313" key="10">
    <source>
        <dbReference type="EMBL" id="RDB20022.1"/>
    </source>
</evidence>
<dbReference type="GO" id="GO:0016020">
    <property type="term" value="C:membrane"/>
    <property type="evidence" value="ECO:0007669"/>
    <property type="project" value="UniProtKB-SubCell"/>
</dbReference>
<keyword evidence="3" id="KW-0813">Transport</keyword>
<feature type="transmembrane region" description="Helical" evidence="9">
    <location>
        <begin position="115"/>
        <end position="139"/>
    </location>
</feature>
<dbReference type="AlphaFoldDB" id="A0A369JFE7"/>
<keyword evidence="5" id="KW-0571">Peptide transport</keyword>
<evidence type="ECO:0000256" key="8">
    <source>
        <dbReference type="ARBA" id="ARBA00023136"/>
    </source>
</evidence>
<protein>
    <submittedName>
        <fullName evidence="10">Glutathione transporter 1</fullName>
    </submittedName>
</protein>
<dbReference type="NCBIfam" id="TIGR00728">
    <property type="entry name" value="OPT_sfam"/>
    <property type="match status" value="1"/>
</dbReference>
<feature type="transmembrane region" description="Helical" evidence="9">
    <location>
        <begin position="417"/>
        <end position="440"/>
    </location>
</feature>
<dbReference type="GO" id="GO:0015031">
    <property type="term" value="P:protein transport"/>
    <property type="evidence" value="ECO:0007669"/>
    <property type="project" value="UniProtKB-KW"/>
</dbReference>
<keyword evidence="6" id="KW-0653">Protein transport</keyword>
<dbReference type="Proteomes" id="UP000076154">
    <property type="component" value="Unassembled WGS sequence"/>
</dbReference>
<name>A0A369JFE7_HYPMA</name>
<evidence type="ECO:0000256" key="6">
    <source>
        <dbReference type="ARBA" id="ARBA00022927"/>
    </source>
</evidence>
<comment type="subcellular location">
    <subcellularLocation>
        <location evidence="1">Membrane</location>
        <topology evidence="1">Multi-pass membrane protein</topology>
    </subcellularLocation>
</comment>
<keyword evidence="7 9" id="KW-1133">Transmembrane helix</keyword>
<dbReference type="OrthoDB" id="9986677at2759"/>
<evidence type="ECO:0000256" key="3">
    <source>
        <dbReference type="ARBA" id="ARBA00022448"/>
    </source>
</evidence>
<evidence type="ECO:0000256" key="2">
    <source>
        <dbReference type="ARBA" id="ARBA00008807"/>
    </source>
</evidence>
<dbReference type="EMBL" id="LUEZ02000071">
    <property type="protein sequence ID" value="RDB20022.1"/>
    <property type="molecule type" value="Genomic_DNA"/>
</dbReference>
<gene>
    <name evidence="10" type="primary">pgt1_0</name>
    <name evidence="10" type="ORF">Hypma_013048</name>
</gene>
<dbReference type="Pfam" id="PF03169">
    <property type="entry name" value="OPT"/>
    <property type="match status" value="2"/>
</dbReference>
<dbReference type="GO" id="GO:0035673">
    <property type="term" value="F:oligopeptide transmembrane transporter activity"/>
    <property type="evidence" value="ECO:0007669"/>
    <property type="project" value="InterPro"/>
</dbReference>
<dbReference type="InParanoid" id="A0A369JFE7"/>
<reference evidence="10" key="1">
    <citation type="submission" date="2018-04" db="EMBL/GenBank/DDBJ databases">
        <title>Whole genome sequencing of Hypsizygus marmoreus.</title>
        <authorList>
            <person name="Choi I.-G."/>
            <person name="Min B."/>
            <person name="Kim J.-G."/>
            <person name="Kim S."/>
            <person name="Oh Y.-L."/>
            <person name="Kong W.-S."/>
            <person name="Park H."/>
            <person name="Jeong J."/>
            <person name="Song E.-S."/>
        </authorList>
    </citation>
    <scope>NUCLEOTIDE SEQUENCE [LARGE SCALE GENOMIC DNA]</scope>
    <source>
        <strain evidence="10">51987-8</strain>
    </source>
</reference>
<feature type="transmembrane region" description="Helical" evidence="9">
    <location>
        <begin position="274"/>
        <end position="295"/>
    </location>
</feature>
<dbReference type="PANTHER" id="PTHR22601">
    <property type="entry name" value="ISP4 LIKE PROTEIN"/>
    <property type="match status" value="1"/>
</dbReference>
<accession>A0A369JFE7</accession>
<evidence type="ECO:0000256" key="4">
    <source>
        <dbReference type="ARBA" id="ARBA00022692"/>
    </source>
</evidence>
<feature type="transmembrane region" description="Helical" evidence="9">
    <location>
        <begin position="464"/>
        <end position="485"/>
    </location>
</feature>
<evidence type="ECO:0000256" key="9">
    <source>
        <dbReference type="SAM" id="Phobius"/>
    </source>
</evidence>
<comment type="similarity">
    <text evidence="2">Belongs to the oligopeptide OPT transporter family.</text>
</comment>
<keyword evidence="11" id="KW-1185">Reference proteome</keyword>
<dbReference type="InterPro" id="IPR004648">
    <property type="entry name" value="Oligpept_transpt"/>
</dbReference>